<keyword evidence="1" id="KW-0812">Transmembrane</keyword>
<keyword evidence="3" id="KW-1185">Reference proteome</keyword>
<name>A0AA39XU13_9PEZI</name>
<evidence type="ECO:0000313" key="2">
    <source>
        <dbReference type="EMBL" id="KAK0639805.1"/>
    </source>
</evidence>
<gene>
    <name evidence="2" type="ORF">B0T16DRAFT_463442</name>
</gene>
<protein>
    <submittedName>
        <fullName evidence="2">Uncharacterized protein</fullName>
    </submittedName>
</protein>
<keyword evidence="1" id="KW-0472">Membrane</keyword>
<accession>A0AA39XU13</accession>
<comment type="caution">
    <text evidence="2">The sequence shown here is derived from an EMBL/GenBank/DDBJ whole genome shotgun (WGS) entry which is preliminary data.</text>
</comment>
<evidence type="ECO:0000256" key="1">
    <source>
        <dbReference type="SAM" id="Phobius"/>
    </source>
</evidence>
<evidence type="ECO:0000313" key="3">
    <source>
        <dbReference type="Proteomes" id="UP001174936"/>
    </source>
</evidence>
<dbReference type="EMBL" id="JAULSV010000007">
    <property type="protein sequence ID" value="KAK0639805.1"/>
    <property type="molecule type" value="Genomic_DNA"/>
</dbReference>
<dbReference type="Proteomes" id="UP001174936">
    <property type="component" value="Unassembled WGS sequence"/>
</dbReference>
<dbReference type="AlphaFoldDB" id="A0AA39XU13"/>
<keyword evidence="1" id="KW-1133">Transmembrane helix</keyword>
<sequence>MYEHTDTLPPFKIGSFSVPSPAAMTMHMLIVILMASNLFDQLQEVLGVRNIAASTSSPSPLQSSHDRFEVEVAVGTRSHFPEFTDEAKSEVSRRARLVAGELVNTRQLLLDMPGMRSSVSMTKLRAM</sequence>
<organism evidence="2 3">
    <name type="scientific">Cercophora newfieldiana</name>
    <dbReference type="NCBI Taxonomy" id="92897"/>
    <lineage>
        <taxon>Eukaryota</taxon>
        <taxon>Fungi</taxon>
        <taxon>Dikarya</taxon>
        <taxon>Ascomycota</taxon>
        <taxon>Pezizomycotina</taxon>
        <taxon>Sordariomycetes</taxon>
        <taxon>Sordariomycetidae</taxon>
        <taxon>Sordariales</taxon>
        <taxon>Lasiosphaeriaceae</taxon>
        <taxon>Cercophora</taxon>
    </lineage>
</organism>
<reference evidence="2" key="1">
    <citation type="submission" date="2023-06" db="EMBL/GenBank/DDBJ databases">
        <title>Genome-scale phylogeny and comparative genomics of the fungal order Sordariales.</title>
        <authorList>
            <consortium name="Lawrence Berkeley National Laboratory"/>
            <person name="Hensen N."/>
            <person name="Bonometti L."/>
            <person name="Westerberg I."/>
            <person name="Brannstrom I.O."/>
            <person name="Guillou S."/>
            <person name="Cros-Aarteil S."/>
            <person name="Calhoun S."/>
            <person name="Haridas S."/>
            <person name="Kuo A."/>
            <person name="Mondo S."/>
            <person name="Pangilinan J."/>
            <person name="Riley R."/>
            <person name="Labutti K."/>
            <person name="Andreopoulos B."/>
            <person name="Lipzen A."/>
            <person name="Chen C."/>
            <person name="Yanf M."/>
            <person name="Daum C."/>
            <person name="Ng V."/>
            <person name="Clum A."/>
            <person name="Steindorff A."/>
            <person name="Ohm R."/>
            <person name="Martin F."/>
            <person name="Silar P."/>
            <person name="Natvig D."/>
            <person name="Lalanne C."/>
            <person name="Gautier V."/>
            <person name="Ament-Velasquez S.L."/>
            <person name="Kruys A."/>
            <person name="Hutchinson M.I."/>
            <person name="Powell A.J."/>
            <person name="Barry K."/>
            <person name="Miller A.N."/>
            <person name="Grigoriev I.V."/>
            <person name="Debuchy R."/>
            <person name="Gladieux P."/>
            <person name="Thoren M.H."/>
            <person name="Johannesson H."/>
        </authorList>
    </citation>
    <scope>NUCLEOTIDE SEQUENCE</scope>
    <source>
        <strain evidence="2">SMH2532-1</strain>
    </source>
</reference>
<feature type="transmembrane region" description="Helical" evidence="1">
    <location>
        <begin position="20"/>
        <end position="39"/>
    </location>
</feature>
<proteinExistence type="predicted"/>